<protein>
    <submittedName>
        <fullName evidence="2">Uncharacterized protein</fullName>
    </submittedName>
</protein>
<gene>
    <name evidence="2" type="ORF">ATY35_19865</name>
</gene>
<dbReference type="RefSeq" id="WP_061900806.1">
    <property type="nucleotide sequence ID" value="NZ_LOBP01000188.1"/>
</dbReference>
<dbReference type="EMBL" id="LOBP01000188">
    <property type="protein sequence ID" value="KYN81665.1"/>
    <property type="molecule type" value="Genomic_DNA"/>
</dbReference>
<name>A0ABR5VX79_9VIBR</name>
<comment type="caution">
    <text evidence="2">The sequence shown here is derived from an EMBL/GenBank/DDBJ whole genome shotgun (WGS) entry which is preliminary data.</text>
</comment>
<proteinExistence type="predicted"/>
<evidence type="ECO:0000313" key="3">
    <source>
        <dbReference type="Proteomes" id="UP000075609"/>
    </source>
</evidence>
<accession>A0ABR5VX79</accession>
<organism evidence="2 3">
    <name type="scientific">Vibrio cidicii</name>
    <dbReference type="NCBI Taxonomy" id="1763883"/>
    <lineage>
        <taxon>Bacteria</taxon>
        <taxon>Pseudomonadati</taxon>
        <taxon>Pseudomonadota</taxon>
        <taxon>Gammaproteobacteria</taxon>
        <taxon>Vibrionales</taxon>
        <taxon>Vibrionaceae</taxon>
        <taxon>Vibrio</taxon>
    </lineage>
</organism>
<dbReference type="Proteomes" id="UP000075609">
    <property type="component" value="Unassembled WGS sequence"/>
</dbReference>
<evidence type="ECO:0000313" key="2">
    <source>
        <dbReference type="EMBL" id="KYN81665.1"/>
    </source>
</evidence>
<reference evidence="2 3" key="1">
    <citation type="submission" date="2015-12" db="EMBL/GenBank/DDBJ databases">
        <authorList>
            <person name="Tarr C.L."/>
            <person name="Gladney L.M."/>
        </authorList>
    </citation>
    <scope>NUCLEOTIDE SEQUENCE [LARGE SCALE GENOMIC DNA]</scope>
    <source>
        <strain evidence="2 3">1048-83</strain>
    </source>
</reference>
<keyword evidence="3" id="KW-1185">Reference proteome</keyword>
<feature type="region of interest" description="Disordered" evidence="1">
    <location>
        <begin position="1"/>
        <end position="20"/>
    </location>
</feature>
<evidence type="ECO:0000256" key="1">
    <source>
        <dbReference type="SAM" id="MobiDB-lite"/>
    </source>
</evidence>
<sequence>MEEWKNGRMEEEEQKERQEANIKCMDGKKNDVTTKLISKNEISNQQKSERLLDLKRKILSNGNNTQFFISRLHELAFYFSDTAKKGHSYYDDELNITELHIIKVEKARELRKIYLSIFNSTVNKDSENNIGIDFKKVEEDISQTFRVVTRGKLK</sequence>